<protein>
    <submittedName>
        <fullName evidence="2">Tetratricopeptide repeat protein</fullName>
    </submittedName>
</protein>
<sequence length="969" mass="101981">MTDGDARVERRAGYMPAGHVRTSGDRSPGIGVNFGSVRTGDEITRAAVSLPAPESVRPVARVVGLPRPATRVFVGRHDDYRRLEQVLAAAAGTVVVTQAVYGMGGVGKSELALQYADRARERYRAVWWVTAENPQQVEAGLAGLTRHLVQDAARAATTEDAAAWAVGWLRAHPEWLLVLDNVTDPAHVAGLLGCLEGGHALITSRRDVRWPGTTRTLQLGLLDPEAAAELITTISGQTAAGDRETASAIAEELGYLPLALDQAAAYIRQTRITLGRYLGLLQRYPGRYYAKSADGDKAQATIARLWDITLEALNRQAPVAAELALVLAQYAPADIPRLMLGGGDEETTEAVDEALGVLASHSMIDLTDEAVAMHRLTRAAVLSRSEDTGEEHALGAARDLALDWLHSAIPDNAESDVTGWPTWRSLIVHVEAVAALPASPSRSSERLGSVLHEAGLFLNVQGEYQRANSMFATATAIAESTLGPGHPEVAIRLGGLAMTLRRLGRAAEALPLFERALAIFEGPLGSAHPNVAVGLGNLASTYSDLGRTAEALPLLERAVVITEAALGPAHPNVATLLSNLAGMYRELGRAAEALPLLERALAVSEAAFGPAHPMVATLLRNLAATHRALGRTAETLPLQRRALAIVEAAFGPDRPAVADHLADLAVTHLDLGQAAAALPLLDRALDIAEAALGSDHPTVADQLASLAATHLSLGQATAALPLLKRALTIIEAVLGPDDLAVAIGLGNLAAAHRYLGQTADELPLLERALCIFEAVLGPDHPDIARGLGNLAAAHRVLGHVSEAQSLLERALAIAEGALGPDDPDVATLLSNLATTYKDLGRAVEALSLLERALAIAEAALGPDHPTVVMRLGNLADTHLDLGQAAAALPLLERALAIAEAAPRPDHLTVVRLLSDLATAHRDLRRAAEALAAIARAEERASAAFGAQHPTTRSVREYADDLKDLFGVPD</sequence>
<dbReference type="RefSeq" id="WP_148348122.1">
    <property type="nucleotide sequence ID" value="NZ_JBHSBF010000019.1"/>
</dbReference>
<dbReference type="PRINTS" id="PR00381">
    <property type="entry name" value="KINESINLIGHT"/>
</dbReference>
<feature type="domain" description="NB-ARC" evidence="1">
    <location>
        <begin position="82"/>
        <end position="236"/>
    </location>
</feature>
<evidence type="ECO:0000313" key="3">
    <source>
        <dbReference type="Proteomes" id="UP000322634"/>
    </source>
</evidence>
<dbReference type="SUPFAM" id="SSF48452">
    <property type="entry name" value="TPR-like"/>
    <property type="match status" value="5"/>
</dbReference>
<dbReference type="InterPro" id="IPR053137">
    <property type="entry name" value="NLR-like"/>
</dbReference>
<dbReference type="InterPro" id="IPR002182">
    <property type="entry name" value="NB-ARC"/>
</dbReference>
<dbReference type="PANTHER" id="PTHR46082">
    <property type="entry name" value="ATP/GTP-BINDING PROTEIN-RELATED"/>
    <property type="match status" value="1"/>
</dbReference>
<evidence type="ECO:0000313" key="2">
    <source>
        <dbReference type="EMBL" id="TYC18749.1"/>
    </source>
</evidence>
<dbReference type="InterPro" id="IPR027417">
    <property type="entry name" value="P-loop_NTPase"/>
</dbReference>
<dbReference type="InterPro" id="IPR019734">
    <property type="entry name" value="TPR_rpt"/>
</dbReference>
<dbReference type="Pfam" id="PF00931">
    <property type="entry name" value="NB-ARC"/>
    <property type="match status" value="1"/>
</dbReference>
<dbReference type="AlphaFoldDB" id="A0A5D0UNY5"/>
<comment type="caution">
    <text evidence="2">The sequence shown here is derived from an EMBL/GenBank/DDBJ whole genome shotgun (WGS) entry which is preliminary data.</text>
</comment>
<dbReference type="SMART" id="SM00028">
    <property type="entry name" value="TPR"/>
    <property type="match status" value="11"/>
</dbReference>
<keyword evidence="3" id="KW-1185">Reference proteome</keyword>
<name>A0A5D0UNY5_9ACTN</name>
<accession>A0A5D0UNY5</accession>
<organism evidence="2 3">
    <name type="scientific">Actinomadura syzygii</name>
    <dbReference type="NCBI Taxonomy" id="1427538"/>
    <lineage>
        <taxon>Bacteria</taxon>
        <taxon>Bacillati</taxon>
        <taxon>Actinomycetota</taxon>
        <taxon>Actinomycetes</taxon>
        <taxon>Streptosporangiales</taxon>
        <taxon>Thermomonosporaceae</taxon>
        <taxon>Actinomadura</taxon>
    </lineage>
</organism>
<dbReference type="Gene3D" id="1.25.40.10">
    <property type="entry name" value="Tetratricopeptide repeat domain"/>
    <property type="match status" value="3"/>
</dbReference>
<dbReference type="InterPro" id="IPR011990">
    <property type="entry name" value="TPR-like_helical_dom_sf"/>
</dbReference>
<dbReference type="EMBL" id="VSFF01000001">
    <property type="protein sequence ID" value="TYC18749.1"/>
    <property type="molecule type" value="Genomic_DNA"/>
</dbReference>
<dbReference type="Proteomes" id="UP000322634">
    <property type="component" value="Unassembled WGS sequence"/>
</dbReference>
<gene>
    <name evidence="2" type="ORF">FXF65_03125</name>
</gene>
<dbReference type="SUPFAM" id="SSF52540">
    <property type="entry name" value="P-loop containing nucleoside triphosphate hydrolases"/>
    <property type="match status" value="1"/>
</dbReference>
<reference evidence="2 3" key="1">
    <citation type="submission" date="2019-08" db="EMBL/GenBank/DDBJ databases">
        <title>Actinomadura sp. nov. CYP1-5 isolated from mountain soil.</title>
        <authorList>
            <person name="Songsumanus A."/>
            <person name="Kuncharoen N."/>
            <person name="Kudo T."/>
            <person name="Yuki M."/>
            <person name="Igarashi Y."/>
            <person name="Tanasupawat S."/>
        </authorList>
    </citation>
    <scope>NUCLEOTIDE SEQUENCE [LARGE SCALE GENOMIC DNA]</scope>
    <source>
        <strain evidence="2 3">GKU157</strain>
    </source>
</reference>
<dbReference type="Pfam" id="PF13424">
    <property type="entry name" value="TPR_12"/>
    <property type="match status" value="5"/>
</dbReference>
<dbReference type="OrthoDB" id="3885120at2"/>
<proteinExistence type="predicted"/>
<evidence type="ECO:0000259" key="1">
    <source>
        <dbReference type="Pfam" id="PF00931"/>
    </source>
</evidence>
<dbReference type="GO" id="GO:0043531">
    <property type="term" value="F:ADP binding"/>
    <property type="evidence" value="ECO:0007669"/>
    <property type="project" value="InterPro"/>
</dbReference>
<dbReference type="Gene3D" id="3.40.50.300">
    <property type="entry name" value="P-loop containing nucleotide triphosphate hydrolases"/>
    <property type="match status" value="1"/>
</dbReference>
<dbReference type="PANTHER" id="PTHR46082:SF6">
    <property type="entry name" value="AAA+ ATPASE DOMAIN-CONTAINING PROTEIN-RELATED"/>
    <property type="match status" value="1"/>
</dbReference>